<dbReference type="AlphaFoldDB" id="A0A7C4D7F3"/>
<organism evidence="1">
    <name type="scientific">Staphylothermus marinus</name>
    <dbReference type="NCBI Taxonomy" id="2280"/>
    <lineage>
        <taxon>Archaea</taxon>
        <taxon>Thermoproteota</taxon>
        <taxon>Thermoprotei</taxon>
        <taxon>Desulfurococcales</taxon>
        <taxon>Desulfurococcaceae</taxon>
        <taxon>Staphylothermus</taxon>
    </lineage>
</organism>
<sequence>MIRDYWRDWFWTGLGPYSVKLGYQILYFKRKGLLREICVDNVCGLLTIIDESIKPDKFYFTTL</sequence>
<accession>A0A7C4D7F3</accession>
<gene>
    <name evidence="1" type="ORF">ENU14_02700</name>
</gene>
<name>A0A7C4D7F3_STAMA</name>
<evidence type="ECO:0000313" key="1">
    <source>
        <dbReference type="EMBL" id="HGM58482.1"/>
    </source>
</evidence>
<dbReference type="EMBL" id="DTBJ01000018">
    <property type="protein sequence ID" value="HGM58482.1"/>
    <property type="molecule type" value="Genomic_DNA"/>
</dbReference>
<proteinExistence type="predicted"/>
<reference evidence="1" key="1">
    <citation type="journal article" date="2020" name="mSystems">
        <title>Genome- and Community-Level Interaction Insights into Carbon Utilization and Element Cycling Functions of Hydrothermarchaeota in Hydrothermal Sediment.</title>
        <authorList>
            <person name="Zhou Z."/>
            <person name="Liu Y."/>
            <person name="Xu W."/>
            <person name="Pan J."/>
            <person name="Luo Z.H."/>
            <person name="Li M."/>
        </authorList>
    </citation>
    <scope>NUCLEOTIDE SEQUENCE [LARGE SCALE GENOMIC DNA]</scope>
    <source>
        <strain evidence="1">SpSt-642</strain>
    </source>
</reference>
<protein>
    <submittedName>
        <fullName evidence="1">Uncharacterized protein</fullName>
    </submittedName>
</protein>
<comment type="caution">
    <text evidence="1">The sequence shown here is derived from an EMBL/GenBank/DDBJ whole genome shotgun (WGS) entry which is preliminary data.</text>
</comment>